<evidence type="ECO:0008006" key="9">
    <source>
        <dbReference type="Google" id="ProtNLM"/>
    </source>
</evidence>
<dbReference type="Pfam" id="PF20843">
    <property type="entry name" value="Rax2_3"/>
    <property type="match status" value="1"/>
</dbReference>
<name>A0ABR3GVS0_9PEZI</name>
<feature type="domain" description="Rax2-like C-terminal" evidence="4">
    <location>
        <begin position="912"/>
        <end position="1158"/>
    </location>
</feature>
<keyword evidence="3" id="KW-0732">Signal</keyword>
<organism evidence="7 8">
    <name type="scientific">Discina gigas</name>
    <dbReference type="NCBI Taxonomy" id="1032678"/>
    <lineage>
        <taxon>Eukaryota</taxon>
        <taxon>Fungi</taxon>
        <taxon>Dikarya</taxon>
        <taxon>Ascomycota</taxon>
        <taxon>Pezizomycotina</taxon>
        <taxon>Pezizomycetes</taxon>
        <taxon>Pezizales</taxon>
        <taxon>Discinaceae</taxon>
        <taxon>Discina</taxon>
    </lineage>
</organism>
<feature type="domain" description="Rax2-like third" evidence="6">
    <location>
        <begin position="382"/>
        <end position="539"/>
    </location>
</feature>
<gene>
    <name evidence="7" type="ORF">Q9L58_001253</name>
</gene>
<dbReference type="PANTHER" id="PTHR31778">
    <property type="entry name" value="BUD SITE SELECTION PROTEIN RAX2"/>
    <property type="match status" value="1"/>
</dbReference>
<feature type="signal peptide" evidence="3">
    <location>
        <begin position="1"/>
        <end position="26"/>
    </location>
</feature>
<dbReference type="EMBL" id="JBBBZM010000009">
    <property type="protein sequence ID" value="KAL0639686.1"/>
    <property type="molecule type" value="Genomic_DNA"/>
</dbReference>
<evidence type="ECO:0000259" key="6">
    <source>
        <dbReference type="Pfam" id="PF20843"/>
    </source>
</evidence>
<proteinExistence type="predicted"/>
<evidence type="ECO:0000256" key="1">
    <source>
        <dbReference type="SAM" id="MobiDB-lite"/>
    </source>
</evidence>
<keyword evidence="2" id="KW-1133">Transmembrane helix</keyword>
<dbReference type="InterPro" id="IPR024982">
    <property type="entry name" value="Rax2-like_C"/>
</dbReference>
<accession>A0ABR3GVS0</accession>
<keyword evidence="2" id="KW-0472">Membrane</keyword>
<feature type="chain" id="PRO_5047090446" description="Cellular morphogenesis protein" evidence="3">
    <location>
        <begin position="27"/>
        <end position="1243"/>
    </location>
</feature>
<feature type="transmembrane region" description="Helical" evidence="2">
    <location>
        <begin position="1169"/>
        <end position="1192"/>
    </location>
</feature>
<evidence type="ECO:0000313" key="8">
    <source>
        <dbReference type="Proteomes" id="UP001447188"/>
    </source>
</evidence>
<evidence type="ECO:0000259" key="4">
    <source>
        <dbReference type="Pfam" id="PF12768"/>
    </source>
</evidence>
<comment type="caution">
    <text evidence="7">The sequence shown here is derived from an EMBL/GenBank/DDBJ whole genome shotgun (WGS) entry which is preliminary data.</text>
</comment>
<evidence type="ECO:0000256" key="3">
    <source>
        <dbReference type="SAM" id="SignalP"/>
    </source>
</evidence>
<dbReference type="Pfam" id="PF12768">
    <property type="entry name" value="Rax2"/>
    <property type="match status" value="1"/>
</dbReference>
<feature type="domain" description="Rax2-like second" evidence="5">
    <location>
        <begin position="228"/>
        <end position="371"/>
    </location>
</feature>
<evidence type="ECO:0000313" key="7">
    <source>
        <dbReference type="EMBL" id="KAL0639686.1"/>
    </source>
</evidence>
<dbReference type="PANTHER" id="PTHR31778:SF2">
    <property type="entry name" value="BUD SITE SELECTION PROTEIN RAX2"/>
    <property type="match status" value="1"/>
</dbReference>
<keyword evidence="8" id="KW-1185">Reference proteome</keyword>
<feature type="region of interest" description="Disordered" evidence="1">
    <location>
        <begin position="1202"/>
        <end position="1243"/>
    </location>
</feature>
<protein>
    <recommendedName>
        <fullName evidence="9">Cellular morphogenesis protein</fullName>
    </recommendedName>
</protein>
<dbReference type="Pfam" id="PF20842">
    <property type="entry name" value="Rax2_2"/>
    <property type="match status" value="1"/>
</dbReference>
<dbReference type="SUPFAM" id="SSF69322">
    <property type="entry name" value="Tricorn protease domain 2"/>
    <property type="match status" value="1"/>
</dbReference>
<evidence type="ECO:0000259" key="5">
    <source>
        <dbReference type="Pfam" id="PF20842"/>
    </source>
</evidence>
<evidence type="ECO:0000256" key="2">
    <source>
        <dbReference type="SAM" id="Phobius"/>
    </source>
</evidence>
<sequence>MRAPSLLGSATSLSQTLWPLISLTAAFTGALTFNSVPQPSLDLGDLGRVGIAGDFSGISIYEFEGQTESSPFSNGSQSLLSLLPNGIFTTLASSDAYIQALCVHELSDGTIKGIFVGGNFTGLGNVPANGVALFNPNDGSIVALDGLVGKVYALLCDKDTNTVYVGGDFSGSNSSNNAIAWVDSKGWTDLPFDGFNGPVKTISKSPGNTITFGGVFTTLGNSSLPIVKHAQTVNLVSTNITAEQTTDLVGFNNPSSIVCSSGTASQWLLRDGQKGSWEANFKFGFKPTKLRLRNADFEGRGTKIFRFTALPLDGIMNLTYVDPLTNTTKFCDAWCELSSGTAPQDFLFVNDVGMNSIRIDIFEFYGAGGGLAGVELFQDDIFAFASPNLNEPACASAAVRSSSTATGQWTETDSPEVDSEYMSANLDSSQLSSASVVFEPHIQQSGEYAVLVFTPGCRQDNSCSSRGQVNITGTFTKDGLAATPTQFFQTNDFDKYDTVYRGFIDASDGGFRPRVTLTPSSSQSQAVVNIVAQKVQFQLFSNVTDSSSDGTSTSSGSLELNGLYEFNPKQTNTPTAADIASSAIGSAGRKLTGGAIITTLTTMNDMTYVGGNFSAQDGSFEHFFAIGPGGPVAPSKGGLNSSVYAMLLVDDVLYLGGLFQNTNTESTTGLGFAAAYNTQNKEWQALGAGVNGRVMDIVLLSVNISSGTENAIALSGDFTRIEANGGAAAVDVDGFAVWVPSQKQWLERLPGNTIAIGGGVLSAAVSVSGNGIFYAGSIASQSLAASGAVSLASAGTTISLKALPMKIQETSNTAQRRRTILPEGYQGIVTGVFYVPDSSRNLTILGGHFTAQGKNGAVNNLLIINGAANDEITGFGNEIESTGTVFTLSVIGSLLFIGGSLTGKVNGDVRGMVIWDLSTNAFASMQPVGLEGDAVKVLAISQRPDTDEIYVGGAFASGGSLPCPSLCTFDNKAKQWGNIGGDVSGQVDVLLWLDANTLLVGGDMTLNNTETYLAVYNAKFSVWHAFTGDITNIPGPVQSIAFDSAAKDSFFISGVTKTGSAYLMKYGSGKFVFLAGLGATTSIRNVQVLGLSKEHTTTDTIGASQSLLVLGSLDLTGFGNASAALYDGTNWTPFLLTSKENGEPGSITSLFSERVQVFGTEGKKLAKGFVILISLAIALGLVFLLVVLGVLASYIRRQREGYTPAPTRDSPIQQSMQMQDRLPPSQLFGSVGPNSGRPSGPLL</sequence>
<dbReference type="InterPro" id="IPR048266">
    <property type="entry name" value="Rax2-like_second"/>
</dbReference>
<dbReference type="InterPro" id="IPR048265">
    <property type="entry name" value="Rax2-like_third"/>
</dbReference>
<reference evidence="7 8" key="1">
    <citation type="submission" date="2024-02" db="EMBL/GenBank/DDBJ databases">
        <title>Discinaceae phylogenomics.</title>
        <authorList>
            <person name="Dirks A.C."/>
            <person name="James T.Y."/>
        </authorList>
    </citation>
    <scope>NUCLEOTIDE SEQUENCE [LARGE SCALE GENOMIC DNA]</scope>
    <source>
        <strain evidence="7 8">ACD0624</strain>
    </source>
</reference>
<dbReference type="Proteomes" id="UP001447188">
    <property type="component" value="Unassembled WGS sequence"/>
</dbReference>
<keyword evidence="2" id="KW-0812">Transmembrane</keyword>